<sequence length="959" mass="107793">MWHYNLPELDDFEQKTSSNGLPPLGPRFFVPPLVDKPQNPIMDSLKLTASNKSLPPRPRLPLELLLIASDIERIPERVPKLANTLWTDAAARKVGFTNQTLSWDRLSPLHSSKASTTAFLSEQDTLVFAAARYHVQPRLQDPGSERVYVTQEELLFSLKMTVLGTSSTLHAWDSRTERFIQARTGDGKSGLLLVDGKDEVISTSIISRFTTIGALLRRLETFLGALRTKSAHEGPTVHAFAHSLSTLLTYLRDTLTRCPPSNESLAFEKPALSAIWMHYEIYEEILVALSSLYERGMDTLPQAYPKFDSSPIPLLSRVYSHLNNHLERRSPRIISAIFAFILTSASREYLQQVARSVGLGGQHQPKTTHVVGERHNQYDMDDEEDGEEEEDIFDALEKIEDNFPSFFPPELLDVLPAAQKSLILLRNAQPDHPLLRTSATTTAAIKWFWSTSDIEAVWSNADVALRDTETAPSLAASPPLSEITYKPELELFRIFDLEPGTYVGQPVLNVKDTSSLPVQAFINAFPETLPPITPTLSHLTSLVFYPLVQHASALSSTLLSLFLSSSGILNFRSHLILLRSYLLLTAPPFKSRLSSALFSDAEDYEIDTNPHEMSLRSLRRRSNKKVKESTQPWAIGISPSLLERETWPPVGGDLSFFLRTVIVDSFEKPDNGLDDGESEKDIVIEEAGWRLGFAIRDLPSGPGRDKWLNPLSIEALDFLYMDYKPPNTLEILISPDVLSKYQRMFAFTLRLLRVENALKSVFRVTRQIVKPLFPTLAASNKLLMHFRFIAQSFVTNLSEYVFDTAIGGNFDPFILRLRPNNSAENPTAPGFSDVFELASQHSALLDDILSACLLRSGQRGVGELLRQSLELVLEFCVIVAELHRGRLEEYQAAPMIEEIFQKFKKRMGTLMKVLKGLVEKGPSSDRWPVEVSSGRERRPTGGADALNQLLMRLDLTNWW</sequence>
<evidence type="ECO:0000256" key="2">
    <source>
        <dbReference type="ARBA" id="ARBA00022490"/>
    </source>
</evidence>
<dbReference type="GO" id="GO:0051321">
    <property type="term" value="P:meiotic cell cycle"/>
    <property type="evidence" value="ECO:0007669"/>
    <property type="project" value="TreeGrafter"/>
</dbReference>
<dbReference type="Pfam" id="PF04130">
    <property type="entry name" value="GCP_C_terminal"/>
    <property type="match status" value="1"/>
</dbReference>
<dbReference type="InterPro" id="IPR040457">
    <property type="entry name" value="GCP_C"/>
</dbReference>
<feature type="region of interest" description="Disordered" evidence="6">
    <location>
        <begin position="922"/>
        <end position="942"/>
    </location>
</feature>
<proteinExistence type="inferred from homology"/>
<dbReference type="GO" id="GO:0005816">
    <property type="term" value="C:spindle pole body"/>
    <property type="evidence" value="ECO:0007669"/>
    <property type="project" value="UniProtKB-ARBA"/>
</dbReference>
<keyword evidence="3 5" id="KW-0493">Microtubule</keyword>
<dbReference type="PANTHER" id="PTHR19302:SF70">
    <property type="entry name" value="GAMMA-TUBULIN COMPLEX COMPONENT 6"/>
    <property type="match status" value="1"/>
</dbReference>
<organism evidence="9 10">
    <name type="scientific">Crucibulum laeve</name>
    <dbReference type="NCBI Taxonomy" id="68775"/>
    <lineage>
        <taxon>Eukaryota</taxon>
        <taxon>Fungi</taxon>
        <taxon>Dikarya</taxon>
        <taxon>Basidiomycota</taxon>
        <taxon>Agaricomycotina</taxon>
        <taxon>Agaricomycetes</taxon>
        <taxon>Agaricomycetidae</taxon>
        <taxon>Agaricales</taxon>
        <taxon>Agaricineae</taxon>
        <taxon>Nidulariaceae</taxon>
        <taxon>Crucibulum</taxon>
    </lineage>
</organism>
<evidence type="ECO:0000259" key="8">
    <source>
        <dbReference type="Pfam" id="PF17681"/>
    </source>
</evidence>
<evidence type="ECO:0000256" key="1">
    <source>
        <dbReference type="ARBA" id="ARBA00010337"/>
    </source>
</evidence>
<accession>A0A5C3MG71</accession>
<gene>
    <name evidence="9" type="ORF">BDQ12DRAFT_701784</name>
</gene>
<dbReference type="PANTHER" id="PTHR19302">
    <property type="entry name" value="GAMMA TUBULIN COMPLEX PROTEIN"/>
    <property type="match status" value="1"/>
</dbReference>
<keyword evidence="4 5" id="KW-0206">Cytoskeleton</keyword>
<protein>
    <recommendedName>
        <fullName evidence="5">Spindle pole body component</fullName>
    </recommendedName>
</protein>
<comment type="similarity">
    <text evidence="1 5">Belongs to the TUBGCP family.</text>
</comment>
<dbReference type="STRING" id="68775.A0A5C3MG71"/>
<evidence type="ECO:0000313" key="10">
    <source>
        <dbReference type="Proteomes" id="UP000308652"/>
    </source>
</evidence>
<dbReference type="GO" id="GO:0031122">
    <property type="term" value="P:cytoplasmic microtubule organization"/>
    <property type="evidence" value="ECO:0007669"/>
    <property type="project" value="TreeGrafter"/>
</dbReference>
<comment type="subcellular location">
    <subcellularLocation>
        <location evidence="5">Cytoplasm</location>
        <location evidence="5">Cytoskeleton</location>
        <location evidence="5">Microtubule organizing center</location>
    </subcellularLocation>
</comment>
<evidence type="ECO:0000256" key="6">
    <source>
        <dbReference type="SAM" id="MobiDB-lite"/>
    </source>
</evidence>
<dbReference type="InterPro" id="IPR007259">
    <property type="entry name" value="GCP"/>
</dbReference>
<feature type="domain" description="Gamma tubulin complex component C-terminal" evidence="7">
    <location>
        <begin position="572"/>
        <end position="959"/>
    </location>
</feature>
<dbReference type="GO" id="GO:0000930">
    <property type="term" value="C:gamma-tubulin complex"/>
    <property type="evidence" value="ECO:0007669"/>
    <property type="project" value="TreeGrafter"/>
</dbReference>
<dbReference type="GO" id="GO:0051011">
    <property type="term" value="F:microtubule minus-end binding"/>
    <property type="evidence" value="ECO:0007669"/>
    <property type="project" value="TreeGrafter"/>
</dbReference>
<dbReference type="GO" id="GO:0051225">
    <property type="term" value="P:spindle assembly"/>
    <property type="evidence" value="ECO:0007669"/>
    <property type="project" value="TreeGrafter"/>
</dbReference>
<dbReference type="Pfam" id="PF17681">
    <property type="entry name" value="GCP_N_terminal"/>
    <property type="match status" value="1"/>
</dbReference>
<dbReference type="OrthoDB" id="775571at2759"/>
<dbReference type="GO" id="GO:0000922">
    <property type="term" value="C:spindle pole"/>
    <property type="evidence" value="ECO:0007669"/>
    <property type="project" value="InterPro"/>
</dbReference>
<evidence type="ECO:0000259" key="7">
    <source>
        <dbReference type="Pfam" id="PF04130"/>
    </source>
</evidence>
<dbReference type="Proteomes" id="UP000308652">
    <property type="component" value="Unassembled WGS sequence"/>
</dbReference>
<evidence type="ECO:0000256" key="3">
    <source>
        <dbReference type="ARBA" id="ARBA00022701"/>
    </source>
</evidence>
<dbReference type="Gene3D" id="1.20.120.1900">
    <property type="entry name" value="Gamma-tubulin complex, C-terminal domain"/>
    <property type="match status" value="1"/>
</dbReference>
<name>A0A5C3MG71_9AGAR</name>
<dbReference type="GO" id="GO:0005874">
    <property type="term" value="C:microtubule"/>
    <property type="evidence" value="ECO:0007669"/>
    <property type="project" value="UniProtKB-KW"/>
</dbReference>
<dbReference type="AlphaFoldDB" id="A0A5C3MG71"/>
<dbReference type="EMBL" id="ML213590">
    <property type="protein sequence ID" value="TFK44260.1"/>
    <property type="molecule type" value="Genomic_DNA"/>
</dbReference>
<evidence type="ECO:0000256" key="5">
    <source>
        <dbReference type="RuleBase" id="RU363050"/>
    </source>
</evidence>
<dbReference type="GO" id="GO:0007020">
    <property type="term" value="P:microtubule nucleation"/>
    <property type="evidence" value="ECO:0007669"/>
    <property type="project" value="InterPro"/>
</dbReference>
<evidence type="ECO:0000313" key="9">
    <source>
        <dbReference type="EMBL" id="TFK44260.1"/>
    </source>
</evidence>
<reference evidence="9 10" key="1">
    <citation type="journal article" date="2019" name="Nat. Ecol. Evol.">
        <title>Megaphylogeny resolves global patterns of mushroom evolution.</title>
        <authorList>
            <person name="Varga T."/>
            <person name="Krizsan K."/>
            <person name="Foldi C."/>
            <person name="Dima B."/>
            <person name="Sanchez-Garcia M."/>
            <person name="Sanchez-Ramirez S."/>
            <person name="Szollosi G.J."/>
            <person name="Szarkandi J.G."/>
            <person name="Papp V."/>
            <person name="Albert L."/>
            <person name="Andreopoulos W."/>
            <person name="Angelini C."/>
            <person name="Antonin V."/>
            <person name="Barry K.W."/>
            <person name="Bougher N.L."/>
            <person name="Buchanan P."/>
            <person name="Buyck B."/>
            <person name="Bense V."/>
            <person name="Catcheside P."/>
            <person name="Chovatia M."/>
            <person name="Cooper J."/>
            <person name="Damon W."/>
            <person name="Desjardin D."/>
            <person name="Finy P."/>
            <person name="Geml J."/>
            <person name="Haridas S."/>
            <person name="Hughes K."/>
            <person name="Justo A."/>
            <person name="Karasinski D."/>
            <person name="Kautmanova I."/>
            <person name="Kiss B."/>
            <person name="Kocsube S."/>
            <person name="Kotiranta H."/>
            <person name="LaButti K.M."/>
            <person name="Lechner B.E."/>
            <person name="Liimatainen K."/>
            <person name="Lipzen A."/>
            <person name="Lukacs Z."/>
            <person name="Mihaltcheva S."/>
            <person name="Morgado L.N."/>
            <person name="Niskanen T."/>
            <person name="Noordeloos M.E."/>
            <person name="Ohm R.A."/>
            <person name="Ortiz-Santana B."/>
            <person name="Ovrebo C."/>
            <person name="Racz N."/>
            <person name="Riley R."/>
            <person name="Savchenko A."/>
            <person name="Shiryaev A."/>
            <person name="Soop K."/>
            <person name="Spirin V."/>
            <person name="Szebenyi C."/>
            <person name="Tomsovsky M."/>
            <person name="Tulloss R.E."/>
            <person name="Uehling J."/>
            <person name="Grigoriev I.V."/>
            <person name="Vagvolgyi C."/>
            <person name="Papp T."/>
            <person name="Martin F.M."/>
            <person name="Miettinen O."/>
            <person name="Hibbett D.S."/>
            <person name="Nagy L.G."/>
        </authorList>
    </citation>
    <scope>NUCLEOTIDE SEQUENCE [LARGE SCALE GENOMIC DNA]</scope>
    <source>
        <strain evidence="9 10">CBS 166.37</strain>
    </source>
</reference>
<keyword evidence="10" id="KW-1185">Reference proteome</keyword>
<keyword evidence="2 5" id="KW-0963">Cytoplasm</keyword>
<dbReference type="InterPro" id="IPR041470">
    <property type="entry name" value="GCP_N"/>
</dbReference>
<dbReference type="GO" id="GO:0000278">
    <property type="term" value="P:mitotic cell cycle"/>
    <property type="evidence" value="ECO:0007669"/>
    <property type="project" value="TreeGrafter"/>
</dbReference>
<dbReference type="GO" id="GO:0043015">
    <property type="term" value="F:gamma-tubulin binding"/>
    <property type="evidence" value="ECO:0007669"/>
    <property type="project" value="InterPro"/>
</dbReference>
<feature type="domain" description="Gamma tubulin complex component protein N-terminal" evidence="8">
    <location>
        <begin position="203"/>
        <end position="436"/>
    </location>
</feature>
<evidence type="ECO:0000256" key="4">
    <source>
        <dbReference type="ARBA" id="ARBA00023212"/>
    </source>
</evidence>
<dbReference type="InterPro" id="IPR042241">
    <property type="entry name" value="GCP_C_sf"/>
</dbReference>